<proteinExistence type="predicted"/>
<name>A0A8S9KK32_BRACR</name>
<comment type="caution">
    <text evidence="1">The sequence shown here is derived from an EMBL/GenBank/DDBJ whole genome shotgun (WGS) entry which is preliminary data.</text>
</comment>
<dbReference type="AlphaFoldDB" id="A0A8S9KK32"/>
<protein>
    <submittedName>
        <fullName evidence="1">Uncharacterized protein</fullName>
    </submittedName>
</protein>
<accession>A0A8S9KK32</accession>
<dbReference type="EMBL" id="QGKY02000164">
    <property type="protein sequence ID" value="KAF2593938.1"/>
    <property type="molecule type" value="Genomic_DNA"/>
</dbReference>
<sequence>MGYEPQLGHPRQLGKSSNKEFAFCHISICEFSESKDGVVSLATFPDIHPDSREELFVPRIHPSSMSQPLPAYLRRRSQLQHWITEFSKSSDDRTLQNHQPLFHHLIHPFHNNHQLDYLQAPEHLISDKAVVESRDTRDGVQHENEITSKCSGHVICEFSESKDGVVSLATFPDIHPDSREELFGQRIHPSCMSQPLSAYLRRRSQLQHWITEFSKSSDDKTLQNHQPLFHHLIHPFQNNHQLDYLQAPEHLISDKVRLHI</sequence>
<reference evidence="1" key="1">
    <citation type="submission" date="2019-12" db="EMBL/GenBank/DDBJ databases">
        <title>Genome sequencing and annotation of Brassica cretica.</title>
        <authorList>
            <person name="Studholme D.J."/>
            <person name="Sarris P.F."/>
        </authorList>
    </citation>
    <scope>NUCLEOTIDE SEQUENCE</scope>
    <source>
        <strain evidence="1">PFS-102/07</strain>
        <tissue evidence="1">Leaf</tissue>
    </source>
</reference>
<evidence type="ECO:0000313" key="1">
    <source>
        <dbReference type="EMBL" id="KAF2593938.1"/>
    </source>
</evidence>
<gene>
    <name evidence="1" type="ORF">F2Q70_00042390</name>
</gene>
<organism evidence="1">
    <name type="scientific">Brassica cretica</name>
    <name type="common">Mustard</name>
    <dbReference type="NCBI Taxonomy" id="69181"/>
    <lineage>
        <taxon>Eukaryota</taxon>
        <taxon>Viridiplantae</taxon>
        <taxon>Streptophyta</taxon>
        <taxon>Embryophyta</taxon>
        <taxon>Tracheophyta</taxon>
        <taxon>Spermatophyta</taxon>
        <taxon>Magnoliopsida</taxon>
        <taxon>eudicotyledons</taxon>
        <taxon>Gunneridae</taxon>
        <taxon>Pentapetalae</taxon>
        <taxon>rosids</taxon>
        <taxon>malvids</taxon>
        <taxon>Brassicales</taxon>
        <taxon>Brassicaceae</taxon>
        <taxon>Brassiceae</taxon>
        <taxon>Brassica</taxon>
    </lineage>
</organism>